<sequence>MNTERISGMSFDTSFNGRIVHVKTATLDITDNTKAIQERGVPDGWVRGDVEAGGEIELDTVNFQLLGEAAREAGSWRDIEEADFLFFARAAKTELRVEAFGCKLLISNLLNIDSKGGDNISHKIKFMVTSPEFVKIDGVPVLSATDVRDIMNQ</sequence>
<accession>A0A0M1U694</accession>
<reference evidence="1 2" key="1">
    <citation type="submission" date="2018-06" db="EMBL/GenBank/DDBJ databases">
        <authorList>
            <consortium name="Pathogen Informatics"/>
            <person name="Doyle S."/>
        </authorList>
    </citation>
    <scope>NUCLEOTIDE SEQUENCE [LARGE SCALE GENOMIC DNA]</scope>
    <source>
        <strain evidence="1 2">NCTC9706</strain>
    </source>
</reference>
<dbReference type="InterPro" id="IPR019708">
    <property type="entry name" value="Phage_HP1_Orf24"/>
</dbReference>
<dbReference type="EMBL" id="UGGJ01000005">
    <property type="protein sequence ID" value="STO40088.1"/>
    <property type="molecule type" value="Genomic_DNA"/>
</dbReference>
<dbReference type="AlphaFoldDB" id="A0A0M1U694"/>
<proteinExistence type="predicted"/>
<evidence type="ECO:0000313" key="2">
    <source>
        <dbReference type="Proteomes" id="UP000254460"/>
    </source>
</evidence>
<evidence type="ECO:0000313" key="1">
    <source>
        <dbReference type="EMBL" id="STO40088.1"/>
    </source>
</evidence>
<organism evidence="1 2">
    <name type="scientific">Escherichia coli</name>
    <dbReference type="NCBI Taxonomy" id="562"/>
    <lineage>
        <taxon>Bacteria</taxon>
        <taxon>Pseudomonadati</taxon>
        <taxon>Pseudomonadota</taxon>
        <taxon>Gammaproteobacteria</taxon>
        <taxon>Enterobacterales</taxon>
        <taxon>Enterobacteriaceae</taxon>
        <taxon>Escherichia</taxon>
    </lineage>
</organism>
<protein>
    <submittedName>
        <fullName evidence="1">Putative tail tube protein from bacteriophage origin</fullName>
    </submittedName>
</protein>
<gene>
    <name evidence="1" type="ORF">NCTC9706_04375</name>
</gene>
<name>A0A0M1U694_ECOLX</name>
<dbReference type="Pfam" id="PF10772">
    <property type="entry name" value="Phage_HP1_Orf24"/>
    <property type="match status" value="1"/>
</dbReference>
<dbReference type="Proteomes" id="UP000254460">
    <property type="component" value="Unassembled WGS sequence"/>
</dbReference>
<dbReference type="RefSeq" id="WP_001091147.1">
    <property type="nucleotide sequence ID" value="NZ_CABEFB020000006.1"/>
</dbReference>